<dbReference type="Gene3D" id="3.40.1280.10">
    <property type="match status" value="1"/>
</dbReference>
<evidence type="ECO:0000313" key="6">
    <source>
        <dbReference type="Proteomes" id="UP000014977"/>
    </source>
</evidence>
<protein>
    <submittedName>
        <fullName evidence="5">RNA methyltransferase, TrmH family, group 3</fullName>
    </submittedName>
</protein>
<comment type="caution">
    <text evidence="5">The sequence shown here is derived from an EMBL/GenBank/DDBJ whole genome shotgun (WGS) entry which is preliminary data.</text>
</comment>
<dbReference type="CDD" id="cd18103">
    <property type="entry name" value="SpoU-like_RlmB"/>
    <property type="match status" value="1"/>
</dbReference>
<dbReference type="GO" id="GO:0003723">
    <property type="term" value="F:RNA binding"/>
    <property type="evidence" value="ECO:0007669"/>
    <property type="project" value="InterPro"/>
</dbReference>
<dbReference type="Pfam" id="PF08032">
    <property type="entry name" value="SpoU_sub_bind"/>
    <property type="match status" value="1"/>
</dbReference>
<reference evidence="5 6" key="1">
    <citation type="journal article" date="2013" name="Genome Announc.">
        <title>Draft genome sequences for three mercury-methylating, sulfate-reducing bacteria.</title>
        <authorList>
            <person name="Brown S.D."/>
            <person name="Hurt R.A.Jr."/>
            <person name="Gilmour C.C."/>
            <person name="Elias D.A."/>
        </authorList>
    </citation>
    <scope>NUCLEOTIDE SEQUENCE [LARGE SCALE GENOMIC DNA]</scope>
    <source>
        <strain evidence="5 6">DSM 2059</strain>
    </source>
</reference>
<proteinExistence type="inferred from homology"/>
<name>S7UX55_DESML</name>
<dbReference type="FunFam" id="3.40.1280.10:FF:000008">
    <property type="entry name" value="Group 3 RNA methyltransferase TrmH"/>
    <property type="match status" value="1"/>
</dbReference>
<evidence type="ECO:0000256" key="1">
    <source>
        <dbReference type="ARBA" id="ARBA00007228"/>
    </source>
</evidence>
<dbReference type="InterPro" id="IPR029026">
    <property type="entry name" value="tRNA_m1G_MTases_N"/>
</dbReference>
<dbReference type="NCBIfam" id="TIGR00186">
    <property type="entry name" value="rRNA_methyl_3"/>
    <property type="match status" value="1"/>
</dbReference>
<dbReference type="InterPro" id="IPR029064">
    <property type="entry name" value="Ribosomal_eL30-like_sf"/>
</dbReference>
<evidence type="ECO:0000256" key="2">
    <source>
        <dbReference type="ARBA" id="ARBA00022603"/>
    </source>
</evidence>
<dbReference type="eggNOG" id="COG0566">
    <property type="taxonomic scope" value="Bacteria"/>
</dbReference>
<dbReference type="OrthoDB" id="9785673at2"/>
<dbReference type="GO" id="GO:0032259">
    <property type="term" value="P:methylation"/>
    <property type="evidence" value="ECO:0007669"/>
    <property type="project" value="UniProtKB-KW"/>
</dbReference>
<organism evidence="5 6">
    <name type="scientific">Desulfococcus multivorans DSM 2059</name>
    <dbReference type="NCBI Taxonomy" id="1121405"/>
    <lineage>
        <taxon>Bacteria</taxon>
        <taxon>Pseudomonadati</taxon>
        <taxon>Thermodesulfobacteriota</taxon>
        <taxon>Desulfobacteria</taxon>
        <taxon>Desulfobacterales</taxon>
        <taxon>Desulfococcaceae</taxon>
        <taxon>Desulfococcus</taxon>
    </lineage>
</organism>
<dbReference type="GO" id="GO:0008173">
    <property type="term" value="F:RNA methyltransferase activity"/>
    <property type="evidence" value="ECO:0007669"/>
    <property type="project" value="InterPro"/>
</dbReference>
<dbReference type="EMBL" id="ATHJ01000094">
    <property type="protein sequence ID" value="EPR38754.1"/>
    <property type="molecule type" value="Genomic_DNA"/>
</dbReference>
<evidence type="ECO:0000259" key="4">
    <source>
        <dbReference type="SMART" id="SM00967"/>
    </source>
</evidence>
<dbReference type="SUPFAM" id="SSF55315">
    <property type="entry name" value="L30e-like"/>
    <property type="match status" value="1"/>
</dbReference>
<dbReference type="GO" id="GO:0006396">
    <property type="term" value="P:RNA processing"/>
    <property type="evidence" value="ECO:0007669"/>
    <property type="project" value="InterPro"/>
</dbReference>
<dbReference type="GO" id="GO:0005829">
    <property type="term" value="C:cytosol"/>
    <property type="evidence" value="ECO:0007669"/>
    <property type="project" value="TreeGrafter"/>
</dbReference>
<dbReference type="PANTHER" id="PTHR46429:SF1">
    <property type="entry name" value="23S RRNA (GUANOSINE-2'-O-)-METHYLTRANSFERASE RLMB"/>
    <property type="match status" value="1"/>
</dbReference>
<accession>S7UX55</accession>
<sequence length="257" mass="27444">MKTEILFGIHPVRETLRAGRREFGILYLARTRSGDRAETLAETAASHGASVRRVAPEKLRALTGSEFHQGVAAEVGPYPLVPVSELADRPDPFLLVIDSVVDPRNLGALIRTALCAGVDGVILPKDRAAAPTPVVSKASAGAMEHIRISLATNLARTLVDLKEMGLWIFGTAVDGARSVFKTEFTGPIAIVVGGEEKGIRPLVQRQCDHLITIPQKGPINSLNASAAGAVVMYEAFRQRTTPAVGCGPQKKMLSHND</sequence>
<evidence type="ECO:0000256" key="3">
    <source>
        <dbReference type="ARBA" id="ARBA00022679"/>
    </source>
</evidence>
<dbReference type="InterPro" id="IPR004441">
    <property type="entry name" value="rRNA_MeTrfase_TrmH"/>
</dbReference>
<dbReference type="Pfam" id="PF00588">
    <property type="entry name" value="SpoU_methylase"/>
    <property type="match status" value="1"/>
</dbReference>
<dbReference type="InterPro" id="IPR001537">
    <property type="entry name" value="SpoU_MeTrfase"/>
</dbReference>
<dbReference type="Gene3D" id="3.30.1330.30">
    <property type="match status" value="1"/>
</dbReference>
<dbReference type="SUPFAM" id="SSF75217">
    <property type="entry name" value="alpha/beta knot"/>
    <property type="match status" value="1"/>
</dbReference>
<keyword evidence="6" id="KW-1185">Reference proteome</keyword>
<dbReference type="STRING" id="897.B2D07_04330"/>
<dbReference type="PATRIC" id="fig|1121405.3.peg.2534"/>
<keyword evidence="2 5" id="KW-0489">Methyltransferase</keyword>
<gene>
    <name evidence="5" type="ORF">dsmv_0164</name>
</gene>
<evidence type="ECO:0000313" key="5">
    <source>
        <dbReference type="EMBL" id="EPR38754.1"/>
    </source>
</evidence>
<dbReference type="PANTHER" id="PTHR46429">
    <property type="entry name" value="23S RRNA (GUANOSINE-2'-O-)-METHYLTRANSFERASE RLMB"/>
    <property type="match status" value="1"/>
</dbReference>
<feature type="domain" description="RNA 2-O ribose methyltransferase substrate binding" evidence="4">
    <location>
        <begin position="5"/>
        <end position="81"/>
    </location>
</feature>
<dbReference type="InterPro" id="IPR029028">
    <property type="entry name" value="Alpha/beta_knot_MTases"/>
</dbReference>
<dbReference type="InterPro" id="IPR013123">
    <property type="entry name" value="SpoU_subst-bd"/>
</dbReference>
<dbReference type="SMART" id="SM00967">
    <property type="entry name" value="SpoU_sub_bind"/>
    <property type="match status" value="1"/>
</dbReference>
<dbReference type="RefSeq" id="WP_020876826.1">
    <property type="nucleotide sequence ID" value="NZ_ATHJ01000094.1"/>
</dbReference>
<dbReference type="AlphaFoldDB" id="S7UX55"/>
<keyword evidence="3 5" id="KW-0808">Transferase</keyword>
<dbReference type="Proteomes" id="UP000014977">
    <property type="component" value="Unassembled WGS sequence"/>
</dbReference>
<comment type="similarity">
    <text evidence="1">Belongs to the class IV-like SAM-binding methyltransferase superfamily. RNA methyltransferase TrmH family.</text>
</comment>